<gene>
    <name evidence="2" type="ORF">NTJ_13457</name>
</gene>
<keyword evidence="1" id="KW-1133">Transmembrane helix</keyword>
<evidence type="ECO:0000256" key="1">
    <source>
        <dbReference type="SAM" id="Phobius"/>
    </source>
</evidence>
<keyword evidence="1" id="KW-0812">Transmembrane</keyword>
<name>A0ABN7B8C4_9HEMI</name>
<feature type="transmembrane region" description="Helical" evidence="1">
    <location>
        <begin position="98"/>
        <end position="120"/>
    </location>
</feature>
<reference evidence="2 3" key="1">
    <citation type="submission" date="2023-09" db="EMBL/GenBank/DDBJ databases">
        <title>Nesidiocoris tenuis whole genome shotgun sequence.</title>
        <authorList>
            <person name="Shibata T."/>
            <person name="Shimoda M."/>
            <person name="Kobayashi T."/>
            <person name="Uehara T."/>
        </authorList>
    </citation>
    <scope>NUCLEOTIDE SEQUENCE [LARGE SCALE GENOMIC DNA]</scope>
    <source>
        <strain evidence="2 3">Japan</strain>
    </source>
</reference>
<organism evidence="2 3">
    <name type="scientific">Nesidiocoris tenuis</name>
    <dbReference type="NCBI Taxonomy" id="355587"/>
    <lineage>
        <taxon>Eukaryota</taxon>
        <taxon>Metazoa</taxon>
        <taxon>Ecdysozoa</taxon>
        <taxon>Arthropoda</taxon>
        <taxon>Hexapoda</taxon>
        <taxon>Insecta</taxon>
        <taxon>Pterygota</taxon>
        <taxon>Neoptera</taxon>
        <taxon>Paraneoptera</taxon>
        <taxon>Hemiptera</taxon>
        <taxon>Heteroptera</taxon>
        <taxon>Panheteroptera</taxon>
        <taxon>Cimicomorpha</taxon>
        <taxon>Miridae</taxon>
        <taxon>Dicyphina</taxon>
        <taxon>Nesidiocoris</taxon>
    </lineage>
</organism>
<accession>A0ABN7B8C4</accession>
<protein>
    <submittedName>
        <fullName evidence="2">Uncharacterized protein</fullName>
    </submittedName>
</protein>
<keyword evidence="1" id="KW-0472">Membrane</keyword>
<evidence type="ECO:0000313" key="2">
    <source>
        <dbReference type="EMBL" id="BET00641.1"/>
    </source>
</evidence>
<dbReference type="Proteomes" id="UP001307889">
    <property type="component" value="Chromosome 12"/>
</dbReference>
<keyword evidence="3" id="KW-1185">Reference proteome</keyword>
<dbReference type="EMBL" id="AP028920">
    <property type="protein sequence ID" value="BET00641.1"/>
    <property type="molecule type" value="Genomic_DNA"/>
</dbReference>
<proteinExistence type="predicted"/>
<evidence type="ECO:0000313" key="3">
    <source>
        <dbReference type="Proteomes" id="UP001307889"/>
    </source>
</evidence>
<sequence length="129" mass="14474">MVLSGWGWAFRTRWRLPDGHSCSATPIHEGGPHTDSHAHTCASEDRRDAHTRRISEENSPERTLLHLSPRVFCYFFPPLSPPSYSRRFSTLAAGSGKIAIFPDISALLFALSVIVCNFHAKYHNNSRSP</sequence>